<dbReference type="Proteomes" id="UP000183567">
    <property type="component" value="Unassembled WGS sequence"/>
</dbReference>
<keyword evidence="2" id="KW-1185">Reference proteome</keyword>
<accession>A0A1J8Q1D0</accession>
<sequence length="147" mass="17056">MFHQNESEAVMKEEVSQFLIKDLRWEDNLLIRQADNFITSSNRERMINWWACEEGGGILIKSKSSGQYEWTAKSKAPEPLEHSTWAEPLGITANETYEAHIAKFFNEITDLTIEYNGNIPAANAKLCHRWRAFNREQIERIAILILS</sequence>
<organism evidence="1 2">
    <name type="scientific">Rhizopogon vesiculosus</name>
    <dbReference type="NCBI Taxonomy" id="180088"/>
    <lineage>
        <taxon>Eukaryota</taxon>
        <taxon>Fungi</taxon>
        <taxon>Dikarya</taxon>
        <taxon>Basidiomycota</taxon>
        <taxon>Agaricomycotina</taxon>
        <taxon>Agaricomycetes</taxon>
        <taxon>Agaricomycetidae</taxon>
        <taxon>Boletales</taxon>
        <taxon>Suillineae</taxon>
        <taxon>Rhizopogonaceae</taxon>
        <taxon>Rhizopogon</taxon>
    </lineage>
</organism>
<comment type="caution">
    <text evidence="1">The sequence shown here is derived from an EMBL/GenBank/DDBJ whole genome shotgun (WGS) entry which is preliminary data.</text>
</comment>
<dbReference type="EMBL" id="LVVM01004013">
    <property type="protein sequence ID" value="OJA13787.1"/>
    <property type="molecule type" value="Genomic_DNA"/>
</dbReference>
<protein>
    <submittedName>
        <fullName evidence="1">Uncharacterized protein</fullName>
    </submittedName>
</protein>
<evidence type="ECO:0000313" key="1">
    <source>
        <dbReference type="EMBL" id="OJA13787.1"/>
    </source>
</evidence>
<name>A0A1J8Q1D0_9AGAM</name>
<reference evidence="1 2" key="1">
    <citation type="submission" date="2016-03" db="EMBL/GenBank/DDBJ databases">
        <title>Comparative genomics of the ectomycorrhizal sister species Rhizopogon vinicolor and Rhizopogon vesiculosus (Basidiomycota: Boletales) reveals a divergence of the mating type B locus.</title>
        <authorList>
            <person name="Mujic A.B."/>
            <person name="Kuo A."/>
            <person name="Tritt A."/>
            <person name="Lipzen A."/>
            <person name="Chen C."/>
            <person name="Johnson J."/>
            <person name="Sharma A."/>
            <person name="Barry K."/>
            <person name="Grigoriev I.V."/>
            <person name="Spatafora J.W."/>
        </authorList>
    </citation>
    <scope>NUCLEOTIDE SEQUENCE [LARGE SCALE GENOMIC DNA]</scope>
    <source>
        <strain evidence="1 2">AM-OR11-056</strain>
    </source>
</reference>
<dbReference type="AlphaFoldDB" id="A0A1J8Q1D0"/>
<dbReference type="OrthoDB" id="2690575at2759"/>
<gene>
    <name evidence="1" type="ORF">AZE42_12460</name>
</gene>
<proteinExistence type="predicted"/>
<evidence type="ECO:0000313" key="2">
    <source>
        <dbReference type="Proteomes" id="UP000183567"/>
    </source>
</evidence>